<dbReference type="PANTHER" id="PTHR45907">
    <property type="entry name" value="SERPENTINE RECEPTOR, CLASS J"/>
    <property type="match status" value="1"/>
</dbReference>
<dbReference type="Pfam" id="PF10326">
    <property type="entry name" value="7TM_GPCR_Str"/>
    <property type="match status" value="1"/>
</dbReference>
<keyword evidence="1" id="KW-1133">Transmembrane helix</keyword>
<sequence>PTFKEITYPCQVLFAILACIFNVVLIFIVQRSTNRDIGTYRILITYFALSDLYYTIVHFVVYPIPENYGNAFFVRGHGYYRELLGIALYFGAYGHAFPILIFHFLYRLLAIKHPQFLRYFSFFLFALIVTTAVSNAIWFSIFYWFFHPDSESLRILTPIFNGSIPLPVAHYIESAEQHAQAVYWTLNTYEDPRWRNLCGALVMGSCMATSYTIIVYCCFRINGYLKERLKSAKAMLLHHQLFRSLMYQSFVPLLTAYLPAGTSVIMPVFGFPIISVALAGPYACATHPLFDPIVLILTITEFRLA</sequence>
<organism evidence="2 3">
    <name type="scientific">Pristionchus entomophagus</name>
    <dbReference type="NCBI Taxonomy" id="358040"/>
    <lineage>
        <taxon>Eukaryota</taxon>
        <taxon>Metazoa</taxon>
        <taxon>Ecdysozoa</taxon>
        <taxon>Nematoda</taxon>
        <taxon>Chromadorea</taxon>
        <taxon>Rhabditida</taxon>
        <taxon>Rhabditina</taxon>
        <taxon>Diplogasteromorpha</taxon>
        <taxon>Diplogasteroidea</taxon>
        <taxon>Neodiplogasteridae</taxon>
        <taxon>Pristionchus</taxon>
    </lineage>
</organism>
<accession>A0AAV5T589</accession>
<feature type="non-terminal residue" evidence="2">
    <location>
        <position position="305"/>
    </location>
</feature>
<evidence type="ECO:0008006" key="4">
    <source>
        <dbReference type="Google" id="ProtNLM"/>
    </source>
</evidence>
<evidence type="ECO:0000313" key="3">
    <source>
        <dbReference type="Proteomes" id="UP001432027"/>
    </source>
</evidence>
<gene>
    <name evidence="2" type="ORF">PENTCL1PPCAC_12922</name>
</gene>
<name>A0AAV5T589_9BILA</name>
<comment type="caution">
    <text evidence="2">The sequence shown here is derived from an EMBL/GenBank/DDBJ whole genome shotgun (WGS) entry which is preliminary data.</text>
</comment>
<dbReference type="Proteomes" id="UP001432027">
    <property type="component" value="Unassembled WGS sequence"/>
</dbReference>
<feature type="transmembrane region" description="Helical" evidence="1">
    <location>
        <begin position="6"/>
        <end position="28"/>
    </location>
</feature>
<dbReference type="InterPro" id="IPR019428">
    <property type="entry name" value="7TM_GPCR_serpentine_rcpt_Str"/>
</dbReference>
<protein>
    <recommendedName>
        <fullName evidence="4">G protein-coupled receptor</fullName>
    </recommendedName>
</protein>
<keyword evidence="1" id="KW-0812">Transmembrane</keyword>
<evidence type="ECO:0000256" key="1">
    <source>
        <dbReference type="SAM" id="Phobius"/>
    </source>
</evidence>
<dbReference type="AlphaFoldDB" id="A0AAV5T589"/>
<dbReference type="SUPFAM" id="SSF81321">
    <property type="entry name" value="Family A G protein-coupled receptor-like"/>
    <property type="match status" value="1"/>
</dbReference>
<proteinExistence type="predicted"/>
<dbReference type="InterPro" id="IPR019423">
    <property type="entry name" value="7TM_GPCR_serpentine_rcpt_Srj"/>
</dbReference>
<dbReference type="EMBL" id="BTSX01000003">
    <property type="protein sequence ID" value="GMS90747.1"/>
    <property type="molecule type" value="Genomic_DNA"/>
</dbReference>
<evidence type="ECO:0000313" key="2">
    <source>
        <dbReference type="EMBL" id="GMS90747.1"/>
    </source>
</evidence>
<dbReference type="PANTHER" id="PTHR45907:SF16">
    <property type="entry name" value="SERPENTINE RECEPTOR, CLASS J"/>
    <property type="match status" value="1"/>
</dbReference>
<keyword evidence="3" id="KW-1185">Reference proteome</keyword>
<feature type="transmembrane region" description="Helical" evidence="1">
    <location>
        <begin position="194"/>
        <end position="219"/>
    </location>
</feature>
<feature type="transmembrane region" description="Helical" evidence="1">
    <location>
        <begin position="40"/>
        <end position="64"/>
    </location>
</feature>
<feature type="transmembrane region" description="Helical" evidence="1">
    <location>
        <begin position="117"/>
        <end position="146"/>
    </location>
</feature>
<feature type="non-terminal residue" evidence="2">
    <location>
        <position position="1"/>
    </location>
</feature>
<keyword evidence="1" id="KW-0472">Membrane</keyword>
<reference evidence="2" key="1">
    <citation type="submission" date="2023-10" db="EMBL/GenBank/DDBJ databases">
        <title>Genome assembly of Pristionchus species.</title>
        <authorList>
            <person name="Yoshida K."/>
            <person name="Sommer R.J."/>
        </authorList>
    </citation>
    <scope>NUCLEOTIDE SEQUENCE</scope>
    <source>
        <strain evidence="2">RS0144</strain>
    </source>
</reference>
<feature type="transmembrane region" description="Helical" evidence="1">
    <location>
        <begin position="84"/>
        <end position="105"/>
    </location>
</feature>